<dbReference type="Gene3D" id="2.120.10.30">
    <property type="entry name" value="TolB, C-terminal domain"/>
    <property type="match status" value="1"/>
</dbReference>
<feature type="region of interest" description="Disordered" evidence="1">
    <location>
        <begin position="22"/>
        <end position="53"/>
    </location>
</feature>
<evidence type="ECO:0008006" key="5">
    <source>
        <dbReference type="Google" id="ProtNLM"/>
    </source>
</evidence>
<comment type="caution">
    <text evidence="3">The sequence shown here is derived from an EMBL/GenBank/DDBJ whole genome shotgun (WGS) entry which is preliminary data.</text>
</comment>
<keyword evidence="4" id="KW-1185">Reference proteome</keyword>
<dbReference type="AlphaFoldDB" id="A0AAN9YDI0"/>
<gene>
    <name evidence="3" type="ORF">SLS53_007913</name>
</gene>
<dbReference type="Proteomes" id="UP001320245">
    <property type="component" value="Unassembled WGS sequence"/>
</dbReference>
<keyword evidence="2" id="KW-0732">Signal</keyword>
<dbReference type="InterPro" id="IPR052998">
    <property type="entry name" value="Hetero-Diels-Alderase-like"/>
</dbReference>
<evidence type="ECO:0000313" key="3">
    <source>
        <dbReference type="EMBL" id="KAK7734264.1"/>
    </source>
</evidence>
<dbReference type="InterPro" id="IPR011042">
    <property type="entry name" value="6-blade_b-propeller_TolB-like"/>
</dbReference>
<organism evidence="3 4">
    <name type="scientific">Cytospora paraplurivora</name>
    <dbReference type="NCBI Taxonomy" id="2898453"/>
    <lineage>
        <taxon>Eukaryota</taxon>
        <taxon>Fungi</taxon>
        <taxon>Dikarya</taxon>
        <taxon>Ascomycota</taxon>
        <taxon>Pezizomycotina</taxon>
        <taxon>Sordariomycetes</taxon>
        <taxon>Sordariomycetidae</taxon>
        <taxon>Diaporthales</taxon>
        <taxon>Cytosporaceae</taxon>
        <taxon>Cytospora</taxon>
    </lineage>
</organism>
<protein>
    <recommendedName>
        <fullName evidence="5">SMP-30/Gluconolactonase/LRE-like region domain-containing protein</fullName>
    </recommendedName>
</protein>
<accession>A0AAN9YDI0</accession>
<feature type="signal peptide" evidence="2">
    <location>
        <begin position="1"/>
        <end position="19"/>
    </location>
</feature>
<dbReference type="SUPFAM" id="SSF63829">
    <property type="entry name" value="Calcium-dependent phosphotriesterase"/>
    <property type="match status" value="1"/>
</dbReference>
<sequence>MLLNNVLGVIATITAGAHAARIPSGHPKPNHSNVSVGSSTAVTTSSSSTSTSVSTIYDFPANTYAENLAVRCNGQILIDLLTAPQLWLVDPSTPGQAVLVHEFANANALGGIVEIDTDVFAVVVGNVTLATGNGVDGSWSIWSIDLAGRDITSNETISENPPQVAKIADIPTASLLNGLAFLEGDGSNHLLAGDIKLGTIVSVDIDSGDYVTAVNNNYTAPSYIYGLGNSGTDGVQVRDDVLYWSNIGQGILYRVPLDTTTGLPNGAYEKVATRATSLDQWDDFTFDSHGNVYIVAGGANTVEKIDIETREVSLVAGDLNSTTLAEPSSAKFGRRSADGDVLYVTTAGGLLAPVNGDITVGGQVVAIKTN</sequence>
<feature type="compositionally biased region" description="Low complexity" evidence="1">
    <location>
        <begin position="32"/>
        <end position="53"/>
    </location>
</feature>
<dbReference type="EMBL" id="JAJSPL020000043">
    <property type="protein sequence ID" value="KAK7734264.1"/>
    <property type="molecule type" value="Genomic_DNA"/>
</dbReference>
<evidence type="ECO:0000313" key="4">
    <source>
        <dbReference type="Proteomes" id="UP001320245"/>
    </source>
</evidence>
<name>A0AAN9YDI0_9PEZI</name>
<dbReference type="PANTHER" id="PTHR42060:SF1">
    <property type="entry name" value="NHL REPEAT-CONTAINING PROTEIN"/>
    <property type="match status" value="1"/>
</dbReference>
<evidence type="ECO:0000256" key="2">
    <source>
        <dbReference type="SAM" id="SignalP"/>
    </source>
</evidence>
<dbReference type="PANTHER" id="PTHR42060">
    <property type="entry name" value="NHL REPEAT-CONTAINING PROTEIN-RELATED"/>
    <property type="match status" value="1"/>
</dbReference>
<reference evidence="3 4" key="1">
    <citation type="journal article" date="2023" name="PLoS ONE">
        <title>Cytospora paraplurivora sp. nov. isolated from orchards with fruit tree decline syndrome in Ontario, Canada.</title>
        <authorList>
            <person name="Ilyukhin E."/>
            <person name="Nguyen H.D.T."/>
            <person name="Castle A.J."/>
            <person name="Ellouze W."/>
        </authorList>
    </citation>
    <scope>NUCLEOTIDE SEQUENCE [LARGE SCALE GENOMIC DNA]</scope>
    <source>
        <strain evidence="3 4">FDS-564</strain>
    </source>
</reference>
<evidence type="ECO:0000256" key="1">
    <source>
        <dbReference type="SAM" id="MobiDB-lite"/>
    </source>
</evidence>
<proteinExistence type="predicted"/>
<feature type="chain" id="PRO_5042975648" description="SMP-30/Gluconolactonase/LRE-like region domain-containing protein" evidence="2">
    <location>
        <begin position="20"/>
        <end position="370"/>
    </location>
</feature>